<protein>
    <recommendedName>
        <fullName evidence="2">AIG1-type G domain-containing protein</fullName>
    </recommendedName>
</protein>
<dbReference type="OrthoDB" id="8954335at2759"/>
<reference evidence="3 4" key="1">
    <citation type="submission" date="2020-01" db="EMBL/GenBank/DDBJ databases">
        <authorList>
            <person name="Gupta K D."/>
        </authorList>
    </citation>
    <scope>NUCLEOTIDE SEQUENCE [LARGE SCALE GENOMIC DNA]</scope>
</reference>
<dbReference type="Pfam" id="PF04548">
    <property type="entry name" value="AIG1"/>
    <property type="match status" value="1"/>
</dbReference>
<organism evidence="3 4">
    <name type="scientific">Cyclocybe aegerita</name>
    <name type="common">Black poplar mushroom</name>
    <name type="synonym">Agrocybe aegerita</name>
    <dbReference type="NCBI Taxonomy" id="1973307"/>
    <lineage>
        <taxon>Eukaryota</taxon>
        <taxon>Fungi</taxon>
        <taxon>Dikarya</taxon>
        <taxon>Basidiomycota</taxon>
        <taxon>Agaricomycotina</taxon>
        <taxon>Agaricomycetes</taxon>
        <taxon>Agaricomycetidae</taxon>
        <taxon>Agaricales</taxon>
        <taxon>Agaricineae</taxon>
        <taxon>Bolbitiaceae</taxon>
        <taxon>Cyclocybe</taxon>
    </lineage>
</organism>
<dbReference type="CDD" id="cd00267">
    <property type="entry name" value="ABC_ATPase"/>
    <property type="match status" value="1"/>
</dbReference>
<evidence type="ECO:0000313" key="4">
    <source>
        <dbReference type="Proteomes" id="UP000467700"/>
    </source>
</evidence>
<evidence type="ECO:0000259" key="2">
    <source>
        <dbReference type="Pfam" id="PF04548"/>
    </source>
</evidence>
<evidence type="ECO:0000313" key="3">
    <source>
        <dbReference type="EMBL" id="CAA7262285.1"/>
    </source>
</evidence>
<name>A0A8S0VR54_CYCAE</name>
<accession>A0A8S0VR54</accession>
<gene>
    <name evidence="3" type="ORF">AAE3_LOCUS4342</name>
</gene>
<dbReference type="CDD" id="cd00882">
    <property type="entry name" value="Ras_like_GTPase"/>
    <property type="match status" value="1"/>
</dbReference>
<dbReference type="Proteomes" id="UP000467700">
    <property type="component" value="Unassembled WGS sequence"/>
</dbReference>
<proteinExistence type="predicted"/>
<dbReference type="AlphaFoldDB" id="A0A8S0VR54"/>
<dbReference type="GO" id="GO:0005525">
    <property type="term" value="F:GTP binding"/>
    <property type="evidence" value="ECO:0007669"/>
    <property type="project" value="InterPro"/>
</dbReference>
<dbReference type="SUPFAM" id="SSF52540">
    <property type="entry name" value="P-loop containing nucleoside triphosphate hydrolases"/>
    <property type="match status" value="1"/>
</dbReference>
<evidence type="ECO:0000256" key="1">
    <source>
        <dbReference type="ARBA" id="ARBA00022741"/>
    </source>
</evidence>
<dbReference type="Gene3D" id="3.40.50.300">
    <property type="entry name" value="P-loop containing nucleotide triphosphate hydrolases"/>
    <property type="match status" value="1"/>
</dbReference>
<sequence>MGQPPLHAEKFHIQGGDIVIPVLGPTGSGKSTFINHLLGTESMEVGHQTTSCTTEPCPGIIIPIPNFPNLRDRRLVILDTPGFDDTYTKDPVIVKNIADWLSQYRRKGASIGGVLYLHDISTRRFTSTPNKNLHTLCHICGDASLKRTIMVTTNWDSITNNVLSEREEEMKARHWNGIIEKGACVRRFLLGSSESAWDIINVLLRRADGPPGVLQIQEEMVDRGIGFQNTEAGGNLLRVAEKKREQERQQEKTFKKKSLCVVQ</sequence>
<keyword evidence="1" id="KW-0547">Nucleotide-binding</keyword>
<feature type="domain" description="AIG1-type G" evidence="2">
    <location>
        <begin position="22"/>
        <end position="165"/>
    </location>
</feature>
<dbReference type="InterPro" id="IPR006703">
    <property type="entry name" value="G_AIG1"/>
</dbReference>
<dbReference type="EMBL" id="CACVBS010000035">
    <property type="protein sequence ID" value="CAA7262285.1"/>
    <property type="molecule type" value="Genomic_DNA"/>
</dbReference>
<keyword evidence="4" id="KW-1185">Reference proteome</keyword>
<comment type="caution">
    <text evidence="3">The sequence shown here is derived from an EMBL/GenBank/DDBJ whole genome shotgun (WGS) entry which is preliminary data.</text>
</comment>
<dbReference type="InterPro" id="IPR027417">
    <property type="entry name" value="P-loop_NTPase"/>
</dbReference>